<feature type="transmembrane region" description="Helical" evidence="6">
    <location>
        <begin position="142"/>
        <end position="159"/>
    </location>
</feature>
<dbReference type="EMBL" id="CP157390">
    <property type="protein sequence ID" value="XBM47736.1"/>
    <property type="molecule type" value="Genomic_DNA"/>
</dbReference>
<evidence type="ECO:0000259" key="7">
    <source>
        <dbReference type="Pfam" id="PF02544"/>
    </source>
</evidence>
<accession>A0AAU7GBD2</accession>
<keyword evidence="2 6" id="KW-0812">Transmembrane</keyword>
<evidence type="ECO:0000313" key="8">
    <source>
        <dbReference type="EMBL" id="XBM47736.1"/>
    </source>
</evidence>
<evidence type="ECO:0000256" key="4">
    <source>
        <dbReference type="ARBA" id="ARBA00023002"/>
    </source>
</evidence>
<dbReference type="Gene3D" id="1.20.120.1630">
    <property type="match status" value="1"/>
</dbReference>
<dbReference type="GO" id="GO:0016020">
    <property type="term" value="C:membrane"/>
    <property type="evidence" value="ECO:0007669"/>
    <property type="project" value="UniProtKB-SubCell"/>
</dbReference>
<evidence type="ECO:0000256" key="2">
    <source>
        <dbReference type="ARBA" id="ARBA00022692"/>
    </source>
</evidence>
<keyword evidence="5 6" id="KW-0472">Membrane</keyword>
<evidence type="ECO:0000256" key="5">
    <source>
        <dbReference type="ARBA" id="ARBA00023136"/>
    </source>
</evidence>
<keyword evidence="3 6" id="KW-1133">Transmembrane helix</keyword>
<dbReference type="GO" id="GO:0003865">
    <property type="term" value="F:3-oxo-5-alpha-steroid 4-dehydrogenase activity"/>
    <property type="evidence" value="ECO:0007669"/>
    <property type="project" value="InterPro"/>
</dbReference>
<dbReference type="InterPro" id="IPR039357">
    <property type="entry name" value="SRD5A/TECR"/>
</dbReference>
<dbReference type="InterPro" id="IPR016636">
    <property type="entry name" value="3-oxo-5-alpha-steroid_4-DH"/>
</dbReference>
<name>A0AAU7GBD2_9MICO</name>
<evidence type="ECO:0000256" key="3">
    <source>
        <dbReference type="ARBA" id="ARBA00022989"/>
    </source>
</evidence>
<proteinExistence type="predicted"/>
<dbReference type="PANTHER" id="PTHR10556">
    <property type="entry name" value="3-OXO-5-ALPHA-STEROID 4-DEHYDROGENASE"/>
    <property type="match status" value="1"/>
</dbReference>
<evidence type="ECO:0000256" key="6">
    <source>
        <dbReference type="SAM" id="Phobius"/>
    </source>
</evidence>
<gene>
    <name evidence="8" type="ORF">AAME72_16930</name>
</gene>
<feature type="transmembrane region" description="Helical" evidence="6">
    <location>
        <begin position="50"/>
        <end position="69"/>
    </location>
</feature>
<feature type="transmembrane region" description="Helical" evidence="6">
    <location>
        <begin position="104"/>
        <end position="122"/>
    </location>
</feature>
<dbReference type="InterPro" id="IPR001104">
    <property type="entry name" value="3-oxo-5_a-steroid_4-DH_C"/>
</dbReference>
<dbReference type="FunFam" id="1.20.120.1630:FF:000002">
    <property type="entry name" value="Steroid 5 alpha-reductase 1"/>
    <property type="match status" value="1"/>
</dbReference>
<feature type="transmembrane region" description="Helical" evidence="6">
    <location>
        <begin position="6"/>
        <end position="29"/>
    </location>
</feature>
<sequence length="250" mass="28204">MDGGWYWWLVGAELALAVVTFVALCFIVAPYGGRHGRPGWGPTVPARVGWVVMEAPASLAFLAFYLLGAHRFETVPLLFLLLWQAHYVQRAFVYPFLMRSGSRMPVLVMLLAILFNLLNAWINARWVSEYGTYALTWLADPRFWIGLLLFGCGYALNVGSDRILRALRRGGEGYRIPSGGGFRYVSSPNYLGEIVEWIGWAIATWSVAGAAFALYTIANLAPRAMANHRWYTETFPDYPRDRRALVPYLL</sequence>
<dbReference type="PANTHER" id="PTHR10556:SF43">
    <property type="entry name" value="STEROID 5-ALPHA-REDUCTASE DET2"/>
    <property type="match status" value="1"/>
</dbReference>
<comment type="subcellular location">
    <subcellularLocation>
        <location evidence="1">Membrane</location>
        <topology evidence="1">Multi-pass membrane protein</topology>
    </subcellularLocation>
</comment>
<dbReference type="AlphaFoldDB" id="A0AAU7GBD2"/>
<feature type="transmembrane region" description="Helical" evidence="6">
    <location>
        <begin position="197"/>
        <end position="218"/>
    </location>
</feature>
<dbReference type="Pfam" id="PF02544">
    <property type="entry name" value="Steroid_dh"/>
    <property type="match status" value="1"/>
</dbReference>
<evidence type="ECO:0000256" key="1">
    <source>
        <dbReference type="ARBA" id="ARBA00004141"/>
    </source>
</evidence>
<keyword evidence="4" id="KW-0560">Oxidoreductase</keyword>
<feature type="domain" description="3-oxo-5-alpha-steroid 4-dehydrogenase C-terminal" evidence="7">
    <location>
        <begin position="103"/>
        <end position="250"/>
    </location>
</feature>
<dbReference type="RefSeq" id="WP_348787702.1">
    <property type="nucleotide sequence ID" value="NZ_CP157390.1"/>
</dbReference>
<reference evidence="8" key="1">
    <citation type="submission" date="2024-05" db="EMBL/GenBank/DDBJ databases">
        <title>The Natural Products Discovery Center: Release of the First 8490 Sequenced Strains for Exploring Actinobacteria Biosynthetic Diversity.</title>
        <authorList>
            <person name="Kalkreuter E."/>
            <person name="Kautsar S.A."/>
            <person name="Yang D."/>
            <person name="Bader C.D."/>
            <person name="Teijaro C.N."/>
            <person name="Fluegel L."/>
            <person name="Davis C.M."/>
            <person name="Simpson J.R."/>
            <person name="Lauterbach L."/>
            <person name="Steele A.D."/>
            <person name="Gui C."/>
            <person name="Meng S."/>
            <person name="Li G."/>
            <person name="Viehrig K."/>
            <person name="Ye F."/>
            <person name="Su P."/>
            <person name="Kiefer A.F."/>
            <person name="Nichols A."/>
            <person name="Cepeda A.J."/>
            <person name="Yan W."/>
            <person name="Fan B."/>
            <person name="Jiang Y."/>
            <person name="Adhikari A."/>
            <person name="Zheng C.-J."/>
            <person name="Schuster L."/>
            <person name="Cowan T.M."/>
            <person name="Smanski M.J."/>
            <person name="Chevrette M.G."/>
            <person name="de Carvalho L.P.S."/>
            <person name="Shen B."/>
        </authorList>
    </citation>
    <scope>NUCLEOTIDE SEQUENCE</scope>
    <source>
        <strain evidence="8">NPDC080035</strain>
    </source>
</reference>
<protein>
    <submittedName>
        <fullName evidence="8">3-oxo-5-alpha-steroid 4-dehydrogenase</fullName>
    </submittedName>
</protein>
<dbReference type="PROSITE" id="PS50244">
    <property type="entry name" value="S5A_REDUCTASE"/>
    <property type="match status" value="1"/>
</dbReference>
<dbReference type="GO" id="GO:0008202">
    <property type="term" value="P:steroid metabolic process"/>
    <property type="evidence" value="ECO:0007669"/>
    <property type="project" value="InterPro"/>
</dbReference>
<dbReference type="PIRSF" id="PIRSF015596">
    <property type="entry name" value="5_alpha-SR2"/>
    <property type="match status" value="1"/>
</dbReference>
<organism evidence="8">
    <name type="scientific">Leifsonia sp. NPDC080035</name>
    <dbReference type="NCBI Taxonomy" id="3143936"/>
    <lineage>
        <taxon>Bacteria</taxon>
        <taxon>Bacillati</taxon>
        <taxon>Actinomycetota</taxon>
        <taxon>Actinomycetes</taxon>
        <taxon>Micrococcales</taxon>
        <taxon>Microbacteriaceae</taxon>
        <taxon>Leifsonia</taxon>
    </lineage>
</organism>